<evidence type="ECO:0000313" key="2">
    <source>
        <dbReference type="EMBL" id="NID12700.1"/>
    </source>
</evidence>
<proteinExistence type="predicted"/>
<reference evidence="3" key="1">
    <citation type="submission" date="2019-09" db="EMBL/GenBank/DDBJ databases">
        <authorList>
            <person name="Jung D.-H."/>
        </authorList>
    </citation>
    <scope>NUCLEOTIDE SEQUENCE [LARGE SCALE GENOMIC DNA]</scope>
    <source>
        <strain evidence="3">JA-25</strain>
    </source>
</reference>
<accession>A0ABX0QJR5</accession>
<dbReference type="PANTHER" id="PTHR43685">
    <property type="entry name" value="GLYCOSYLTRANSFERASE"/>
    <property type="match status" value="1"/>
</dbReference>
<dbReference type="InterPro" id="IPR050834">
    <property type="entry name" value="Glycosyltransf_2"/>
</dbReference>
<dbReference type="CDD" id="cd04196">
    <property type="entry name" value="GT_2_like_d"/>
    <property type="match status" value="1"/>
</dbReference>
<feature type="domain" description="Glycosyltransferase 2-like" evidence="1">
    <location>
        <begin position="12"/>
        <end position="134"/>
    </location>
</feature>
<keyword evidence="3" id="KW-1185">Reference proteome</keyword>
<dbReference type="PANTHER" id="PTHR43685:SF11">
    <property type="entry name" value="GLYCOSYLTRANSFERASE TAGX-RELATED"/>
    <property type="match status" value="1"/>
</dbReference>
<dbReference type="RefSeq" id="WP_166693442.1">
    <property type="nucleotide sequence ID" value="NZ_WAEL01000008.1"/>
</dbReference>
<name>A0ABX0QJR5_9BACT</name>
<reference evidence="3" key="2">
    <citation type="submission" date="2023-07" db="EMBL/GenBank/DDBJ databases">
        <authorList>
            <person name="Jung D.-H."/>
        </authorList>
    </citation>
    <scope>NUCLEOTIDE SEQUENCE [LARGE SCALE GENOMIC DNA]</scope>
    <source>
        <strain evidence="3">JA-25</strain>
    </source>
</reference>
<sequence length="343" mass="37827">MATPSDQRPTLSVALCTYNGAAYLREQWNSLLAQDWLPNELIVSDDGSTDGTLDLVRELAGTAPFRTTILENTTPLGFNGNFEKAIAACTGDLIFLCDQDDAWLPHKTRALATYLSDHPDHDVVFGNATVADPHLKPTDRQFWDVVRFGPNDQQEWAAGAAMHVLLNGNRVMGCAMAFRQSFRARALPIPANVPGGYVYDGWLALVAAATNQIGFVAESLQLYRTHPAQQIGVRPPEAGPPVRLRDRFNRERALKLAPFQQEKQCWQTLLTMLIERTGPTAAGLTHLRQRLNHVAMRATLPNSRLARLWPVGQGLAAGHYHRYADADANRLAPYIAAAGDLLE</sequence>
<evidence type="ECO:0000259" key="1">
    <source>
        <dbReference type="Pfam" id="PF00535"/>
    </source>
</evidence>
<dbReference type="Pfam" id="PF00535">
    <property type="entry name" value="Glycos_transf_2"/>
    <property type="match status" value="1"/>
</dbReference>
<gene>
    <name evidence="2" type="ORF">F7231_21195</name>
</gene>
<comment type="caution">
    <text evidence="2">The sequence shown here is derived from an EMBL/GenBank/DDBJ whole genome shotgun (WGS) entry which is preliminary data.</text>
</comment>
<dbReference type="SUPFAM" id="SSF53448">
    <property type="entry name" value="Nucleotide-diphospho-sugar transferases"/>
    <property type="match status" value="1"/>
</dbReference>
<dbReference type="Gene3D" id="3.90.550.10">
    <property type="entry name" value="Spore Coat Polysaccharide Biosynthesis Protein SpsA, Chain A"/>
    <property type="match status" value="1"/>
</dbReference>
<evidence type="ECO:0000313" key="3">
    <source>
        <dbReference type="Proteomes" id="UP000606008"/>
    </source>
</evidence>
<dbReference type="InterPro" id="IPR001173">
    <property type="entry name" value="Glyco_trans_2-like"/>
</dbReference>
<protein>
    <submittedName>
        <fullName evidence="2">Glycosyltransferase family 2 protein</fullName>
    </submittedName>
</protein>
<organism evidence="2 3">
    <name type="scientific">Fibrivirga algicola</name>
    <dbReference type="NCBI Taxonomy" id="2950420"/>
    <lineage>
        <taxon>Bacteria</taxon>
        <taxon>Pseudomonadati</taxon>
        <taxon>Bacteroidota</taxon>
        <taxon>Cytophagia</taxon>
        <taxon>Cytophagales</taxon>
        <taxon>Spirosomataceae</taxon>
        <taxon>Fibrivirga</taxon>
    </lineage>
</organism>
<dbReference type="Proteomes" id="UP000606008">
    <property type="component" value="Unassembled WGS sequence"/>
</dbReference>
<dbReference type="EMBL" id="WAEL01000008">
    <property type="protein sequence ID" value="NID12700.1"/>
    <property type="molecule type" value="Genomic_DNA"/>
</dbReference>
<dbReference type="InterPro" id="IPR029044">
    <property type="entry name" value="Nucleotide-diphossugar_trans"/>
</dbReference>